<evidence type="ECO:0000259" key="5">
    <source>
        <dbReference type="PROSITE" id="PS50932"/>
    </source>
</evidence>
<gene>
    <name evidence="6" type="ORF">AU381_12595</name>
</gene>
<dbReference type="AlphaFoldDB" id="A0A178XQS8"/>
<evidence type="ECO:0000256" key="4">
    <source>
        <dbReference type="ARBA" id="ARBA00023163"/>
    </source>
</evidence>
<dbReference type="Proteomes" id="UP000094025">
    <property type="component" value="Unassembled WGS sequence"/>
</dbReference>
<evidence type="ECO:0000256" key="3">
    <source>
        <dbReference type="ARBA" id="ARBA00023125"/>
    </source>
</evidence>
<keyword evidence="7" id="KW-1185">Reference proteome</keyword>
<dbReference type="RefSeq" id="WP_064243169.1">
    <property type="nucleotide sequence ID" value="NZ_LPUX01000062.1"/>
</dbReference>
<evidence type="ECO:0000313" key="6">
    <source>
        <dbReference type="EMBL" id="OAP37628.1"/>
    </source>
</evidence>
<evidence type="ECO:0000313" key="7">
    <source>
        <dbReference type="Proteomes" id="UP000094025"/>
    </source>
</evidence>
<keyword evidence="1" id="KW-0678">Repressor</keyword>
<dbReference type="InterPro" id="IPR046335">
    <property type="entry name" value="LacI/GalR-like_sensor"/>
</dbReference>
<dbReference type="Gene3D" id="3.40.50.2300">
    <property type="match status" value="2"/>
</dbReference>
<proteinExistence type="predicted"/>
<dbReference type="InterPro" id="IPR028082">
    <property type="entry name" value="Peripla_BP_I"/>
</dbReference>
<dbReference type="SMART" id="SM00354">
    <property type="entry name" value="HTH_LACI"/>
    <property type="match status" value="1"/>
</dbReference>
<dbReference type="PANTHER" id="PTHR30146">
    <property type="entry name" value="LACI-RELATED TRANSCRIPTIONAL REPRESSOR"/>
    <property type="match status" value="1"/>
</dbReference>
<dbReference type="Gene3D" id="1.10.260.40">
    <property type="entry name" value="lambda repressor-like DNA-binding domains"/>
    <property type="match status" value="1"/>
</dbReference>
<dbReference type="SUPFAM" id="SSF47413">
    <property type="entry name" value="lambda repressor-like DNA-binding domains"/>
    <property type="match status" value="1"/>
</dbReference>
<evidence type="ECO:0000256" key="1">
    <source>
        <dbReference type="ARBA" id="ARBA00022491"/>
    </source>
</evidence>
<dbReference type="EMBL" id="LPUX01000062">
    <property type="protein sequence ID" value="OAP37628.1"/>
    <property type="molecule type" value="Genomic_DNA"/>
</dbReference>
<keyword evidence="2" id="KW-0805">Transcription regulation</keyword>
<dbReference type="PANTHER" id="PTHR30146:SF148">
    <property type="entry name" value="HTH-TYPE TRANSCRIPTIONAL REPRESSOR PURR-RELATED"/>
    <property type="match status" value="1"/>
</dbReference>
<keyword evidence="4" id="KW-0804">Transcription</keyword>
<name>A0A178XQS8_9HYPH</name>
<dbReference type="OrthoDB" id="7946617at2"/>
<feature type="domain" description="HTH lacI-type" evidence="5">
    <location>
        <begin position="15"/>
        <end position="69"/>
    </location>
</feature>
<protein>
    <submittedName>
        <fullName evidence="6">LacI family transcriptional regulator</fullName>
    </submittedName>
</protein>
<reference evidence="6 7" key="1">
    <citation type="journal article" date="2016" name="Int. J. Syst. Evol. Microbiol.">
        <title>Ensifer glycinis sp. nov., an novel rhizobial species associated with Glycine spp.</title>
        <authorList>
            <person name="Yan H."/>
            <person name="Yan J."/>
            <person name="Sui X.H."/>
            <person name="Wang E.T."/>
            <person name="Chen W.X."/>
            <person name="Zhang X.X."/>
            <person name="Chen W.F."/>
        </authorList>
    </citation>
    <scope>NUCLEOTIDE SEQUENCE [LARGE SCALE GENOMIC DNA]</scope>
    <source>
        <strain evidence="6 7">CCBAU 23380</strain>
    </source>
</reference>
<accession>A0A178XQS8</accession>
<sequence>MSNNKDVLGEEPSGPLMADVARLAGVAISTVSRALANPGRVNEKTRAKIDAAAKQLGYTPNAMARGLRVGKSNTIMIILPGSLYYGASQVIPQVLQSINKSLSQNGYNLMIANLDRDEISERHILDLAFGGTARGAIILSSKLPEVDGRSLANAGLPIVSMLLDMSDAGLPSVVTNDREAVREATAELIRLGHRRFLYIAGPEGNYHDVERYGGVLEALDAAGLPEEAVVRSGGNLDYQQGFEIGIQAADDFAALAVKPTAVIATSDDMAISFMSRMQQGGLTIPGDLSIVSFDGSPVCAFCSPPLTTIEQPVEHMGQAAVALLLDAIDRSGKEPATRTVVRSRLILRESIAAPTASPRKHTAR</sequence>
<dbReference type="InterPro" id="IPR000843">
    <property type="entry name" value="HTH_LacI"/>
</dbReference>
<dbReference type="GO" id="GO:0003700">
    <property type="term" value="F:DNA-binding transcription factor activity"/>
    <property type="evidence" value="ECO:0007669"/>
    <property type="project" value="TreeGrafter"/>
</dbReference>
<dbReference type="InterPro" id="IPR010982">
    <property type="entry name" value="Lambda_DNA-bd_dom_sf"/>
</dbReference>
<dbReference type="Pfam" id="PF13377">
    <property type="entry name" value="Peripla_BP_3"/>
    <property type="match status" value="1"/>
</dbReference>
<dbReference type="STRING" id="1472378.AU381_12595"/>
<dbReference type="GO" id="GO:0000976">
    <property type="term" value="F:transcription cis-regulatory region binding"/>
    <property type="evidence" value="ECO:0007669"/>
    <property type="project" value="TreeGrafter"/>
</dbReference>
<dbReference type="SUPFAM" id="SSF53822">
    <property type="entry name" value="Periplasmic binding protein-like I"/>
    <property type="match status" value="1"/>
</dbReference>
<organism evidence="6 7">
    <name type="scientific">Sinorhizobium glycinis</name>
    <dbReference type="NCBI Taxonomy" id="1472378"/>
    <lineage>
        <taxon>Bacteria</taxon>
        <taxon>Pseudomonadati</taxon>
        <taxon>Pseudomonadota</taxon>
        <taxon>Alphaproteobacteria</taxon>
        <taxon>Hyphomicrobiales</taxon>
        <taxon>Rhizobiaceae</taxon>
        <taxon>Sinorhizobium/Ensifer group</taxon>
        <taxon>Sinorhizobium</taxon>
    </lineage>
</organism>
<dbReference type="CDD" id="cd01392">
    <property type="entry name" value="HTH_LacI"/>
    <property type="match status" value="1"/>
</dbReference>
<comment type="caution">
    <text evidence="6">The sequence shown here is derived from an EMBL/GenBank/DDBJ whole genome shotgun (WGS) entry which is preliminary data.</text>
</comment>
<dbReference type="Pfam" id="PF00356">
    <property type="entry name" value="LacI"/>
    <property type="match status" value="1"/>
</dbReference>
<evidence type="ECO:0000256" key="2">
    <source>
        <dbReference type="ARBA" id="ARBA00023015"/>
    </source>
</evidence>
<dbReference type="PROSITE" id="PS50932">
    <property type="entry name" value="HTH_LACI_2"/>
    <property type="match status" value="1"/>
</dbReference>
<keyword evidence="3" id="KW-0238">DNA-binding</keyword>